<keyword evidence="2" id="KW-1185">Reference proteome</keyword>
<name>A0A1I6Y2T8_9FLAO</name>
<evidence type="ECO:0000313" key="1">
    <source>
        <dbReference type="EMBL" id="SFT44828.1"/>
    </source>
</evidence>
<gene>
    <name evidence="1" type="ORF">SAMN05216474_0624</name>
</gene>
<protein>
    <submittedName>
        <fullName evidence="1">Uncharacterized protein</fullName>
    </submittedName>
</protein>
<evidence type="ECO:0000313" key="2">
    <source>
        <dbReference type="Proteomes" id="UP000236454"/>
    </source>
</evidence>
<dbReference type="Pfam" id="PF20391">
    <property type="entry name" value="DUF6686"/>
    <property type="match status" value="1"/>
</dbReference>
<accession>A0A1I6Y2T8</accession>
<dbReference type="AlphaFoldDB" id="A0A1I6Y2T8"/>
<dbReference type="EMBL" id="FPAS01000001">
    <property type="protein sequence ID" value="SFT44828.1"/>
    <property type="molecule type" value="Genomic_DNA"/>
</dbReference>
<reference evidence="1 2" key="1">
    <citation type="submission" date="2016-10" db="EMBL/GenBank/DDBJ databases">
        <authorList>
            <person name="de Groot N.N."/>
        </authorList>
    </citation>
    <scope>NUCLEOTIDE SEQUENCE [LARGE SCALE GENOMIC DNA]</scope>
    <source>
        <strain evidence="1 2">CGMCC 1.7005</strain>
    </source>
</reference>
<sequence length="107" mass="12110">MILIHENSIGSLAKCECCDKYSLRLGTVILPLSSKQMRELIYAFQDTLSSCFKHSNCKKYHQQTRVNFALNAAHMSLSLSKDEIVQSIELLEFSLLMIEVGNILVSK</sequence>
<proteinExistence type="predicted"/>
<dbReference type="InterPro" id="IPR046508">
    <property type="entry name" value="DUF6686"/>
</dbReference>
<organism evidence="1 2">
    <name type="scientific">Lishizhenia tianjinensis</name>
    <dbReference type="NCBI Taxonomy" id="477690"/>
    <lineage>
        <taxon>Bacteria</taxon>
        <taxon>Pseudomonadati</taxon>
        <taxon>Bacteroidota</taxon>
        <taxon>Flavobacteriia</taxon>
        <taxon>Flavobacteriales</taxon>
        <taxon>Crocinitomicaceae</taxon>
        <taxon>Lishizhenia</taxon>
    </lineage>
</organism>
<dbReference type="Proteomes" id="UP000236454">
    <property type="component" value="Unassembled WGS sequence"/>
</dbReference>
<dbReference type="STRING" id="477690.SAMN05216474_0624"/>
<dbReference type="RefSeq" id="WP_090246205.1">
    <property type="nucleotide sequence ID" value="NZ_FPAS01000001.1"/>
</dbReference>